<feature type="binding site" evidence="16">
    <location>
        <position position="184"/>
    </location>
    <ligand>
        <name>substrate</name>
    </ligand>
</feature>
<dbReference type="NCBIfam" id="NF009855">
    <property type="entry name" value="PRK13321.1"/>
    <property type="match status" value="1"/>
</dbReference>
<name>A0A136Q1P9_9FIRM</name>
<dbReference type="RefSeq" id="WP_066521851.1">
    <property type="nucleotide sequence ID" value="NZ_CABMOF010000006.1"/>
</dbReference>
<comment type="cofactor">
    <cofactor evidence="2">
        <name>K(+)</name>
        <dbReference type="ChEBI" id="CHEBI:29103"/>
    </cofactor>
</comment>
<evidence type="ECO:0000256" key="6">
    <source>
        <dbReference type="ARBA" id="ARBA00012102"/>
    </source>
</evidence>
<evidence type="ECO:0000256" key="2">
    <source>
        <dbReference type="ARBA" id="ARBA00001958"/>
    </source>
</evidence>
<evidence type="ECO:0000256" key="13">
    <source>
        <dbReference type="ARBA" id="ARBA00022993"/>
    </source>
</evidence>
<evidence type="ECO:0000256" key="16">
    <source>
        <dbReference type="HAMAP-Rule" id="MF_01274"/>
    </source>
</evidence>
<comment type="similarity">
    <text evidence="14 16">Belongs to the type III pantothenate kinase family.</text>
</comment>
<dbReference type="KEGG" id="cmiu:B1H56_07745"/>
<evidence type="ECO:0000256" key="8">
    <source>
        <dbReference type="ARBA" id="ARBA00022679"/>
    </source>
</evidence>
<keyword evidence="12 16" id="KW-0630">Potassium</keyword>
<comment type="cofactor">
    <cofactor evidence="16">
        <name>NH4(+)</name>
        <dbReference type="ChEBI" id="CHEBI:28938"/>
    </cofactor>
    <cofactor evidence="16">
        <name>K(+)</name>
        <dbReference type="ChEBI" id="CHEBI:29103"/>
    </cofactor>
    <text evidence="16">A monovalent cation. Ammonium or potassium.</text>
</comment>
<evidence type="ECO:0000256" key="10">
    <source>
        <dbReference type="ARBA" id="ARBA00022777"/>
    </source>
</evidence>
<evidence type="ECO:0000256" key="15">
    <source>
        <dbReference type="ARBA" id="ARBA00040883"/>
    </source>
</evidence>
<dbReference type="GO" id="GO:0046872">
    <property type="term" value="F:metal ion binding"/>
    <property type="evidence" value="ECO:0007669"/>
    <property type="project" value="UniProtKB-KW"/>
</dbReference>
<protein>
    <recommendedName>
        <fullName evidence="15 16">Type III pantothenate kinase</fullName>
        <ecNumber evidence="6 16">2.7.1.33</ecNumber>
    </recommendedName>
    <alternativeName>
        <fullName evidence="16">PanK-III</fullName>
    </alternativeName>
    <alternativeName>
        <fullName evidence="16">Pantothenic acid kinase</fullName>
    </alternativeName>
</protein>
<evidence type="ECO:0000256" key="3">
    <source>
        <dbReference type="ARBA" id="ARBA00004496"/>
    </source>
</evidence>
<evidence type="ECO:0000256" key="5">
    <source>
        <dbReference type="ARBA" id="ARBA00011738"/>
    </source>
</evidence>
<dbReference type="InterPro" id="IPR004619">
    <property type="entry name" value="Type_III_PanK"/>
</dbReference>
<feature type="binding site" evidence="16">
    <location>
        <position position="100"/>
    </location>
    <ligand>
        <name>substrate</name>
    </ligand>
</feature>
<accession>A0A136Q1P9</accession>
<dbReference type="SUPFAM" id="SSF53067">
    <property type="entry name" value="Actin-like ATPase domain"/>
    <property type="match status" value="2"/>
</dbReference>
<keyword evidence="13 16" id="KW-0173">Coenzyme A biosynthesis</keyword>
<evidence type="ECO:0000256" key="4">
    <source>
        <dbReference type="ARBA" id="ARBA00005225"/>
    </source>
</evidence>
<sequence length="253" mass="27612">MIFVMDVGNTNIKCGMFQGNVLVHSFRMTTDIDATSDQYGIQMIDFFSYLEHTPMDIEGIIVSSVIPSLNYTLDHMSREYFKKKPMFVGPGIKTGINIKYDNPKELGTDRIVNAVGAYELFGGPVITIDFGTATSFGAISAKGDFLGGAICPGLRIASDALTENTAKLPRIELKRPETVINKTTVTSMQSGIIYGYVGQVQYIVEKMQAEMGGAKVVATGGFSELIAQETNCIDEIIPTLTLIGLNKIYMKNC</sequence>
<comment type="pathway">
    <text evidence="4 16">Cofactor biosynthesis; coenzyme A biosynthesis; CoA from (R)-pantothenate: step 1/5.</text>
</comment>
<dbReference type="Pfam" id="PF03309">
    <property type="entry name" value="Pan_kinase"/>
    <property type="match status" value="1"/>
</dbReference>
<dbReference type="STRING" id="626937.HMPREF3293_02698"/>
<dbReference type="AlphaFoldDB" id="A0A136Q1P9"/>
<dbReference type="OrthoDB" id="9804707at2"/>
<feature type="binding site" evidence="16">
    <location>
        <begin position="6"/>
        <end position="13"/>
    </location>
    <ligand>
        <name>ATP</name>
        <dbReference type="ChEBI" id="CHEBI:30616"/>
    </ligand>
</feature>
<dbReference type="GO" id="GO:0005737">
    <property type="term" value="C:cytoplasm"/>
    <property type="evidence" value="ECO:0007669"/>
    <property type="project" value="UniProtKB-SubCell"/>
</dbReference>
<feature type="active site" description="Proton acceptor" evidence="16">
    <location>
        <position position="109"/>
    </location>
</feature>
<dbReference type="InterPro" id="IPR043129">
    <property type="entry name" value="ATPase_NBD"/>
</dbReference>
<feature type="binding site" evidence="16">
    <location>
        <begin position="107"/>
        <end position="110"/>
    </location>
    <ligand>
        <name>substrate</name>
    </ligand>
</feature>
<dbReference type="Proteomes" id="UP000070366">
    <property type="component" value="Unassembled WGS sequence"/>
</dbReference>
<keyword evidence="11 16" id="KW-0067">ATP-binding</keyword>
<gene>
    <name evidence="16" type="primary">coaX</name>
    <name evidence="17" type="ORF">HMPREF3293_02698</name>
</gene>
<evidence type="ECO:0000256" key="14">
    <source>
        <dbReference type="ARBA" id="ARBA00038036"/>
    </source>
</evidence>
<dbReference type="NCBIfam" id="TIGR00671">
    <property type="entry name" value="baf"/>
    <property type="match status" value="1"/>
</dbReference>
<evidence type="ECO:0000256" key="12">
    <source>
        <dbReference type="ARBA" id="ARBA00022958"/>
    </source>
</evidence>
<keyword evidence="16" id="KW-0479">Metal-binding</keyword>
<comment type="caution">
    <text evidence="17">The sequence shown here is derived from an EMBL/GenBank/DDBJ whole genome shotgun (WGS) entry which is preliminary data.</text>
</comment>
<dbReference type="Gene3D" id="3.30.420.40">
    <property type="match status" value="2"/>
</dbReference>
<organism evidence="17 18">
    <name type="scientific">Christensenella minuta</name>
    <dbReference type="NCBI Taxonomy" id="626937"/>
    <lineage>
        <taxon>Bacteria</taxon>
        <taxon>Bacillati</taxon>
        <taxon>Bacillota</taxon>
        <taxon>Clostridia</taxon>
        <taxon>Christensenellales</taxon>
        <taxon>Christensenellaceae</taxon>
        <taxon>Christensenella</taxon>
    </lineage>
</organism>
<proteinExistence type="inferred from homology"/>
<feature type="binding site" evidence="16">
    <location>
        <position position="129"/>
    </location>
    <ligand>
        <name>K(+)</name>
        <dbReference type="ChEBI" id="CHEBI:29103"/>
    </ligand>
</feature>
<evidence type="ECO:0000256" key="1">
    <source>
        <dbReference type="ARBA" id="ARBA00001206"/>
    </source>
</evidence>
<dbReference type="GO" id="GO:0004594">
    <property type="term" value="F:pantothenate kinase activity"/>
    <property type="evidence" value="ECO:0007669"/>
    <property type="project" value="UniProtKB-UniRule"/>
</dbReference>
<evidence type="ECO:0000313" key="17">
    <source>
        <dbReference type="EMBL" id="KXK64618.1"/>
    </source>
</evidence>
<evidence type="ECO:0000256" key="9">
    <source>
        <dbReference type="ARBA" id="ARBA00022741"/>
    </source>
</evidence>
<feature type="binding site" evidence="16">
    <location>
        <position position="132"/>
    </location>
    <ligand>
        <name>ATP</name>
        <dbReference type="ChEBI" id="CHEBI:30616"/>
    </ligand>
</feature>
<dbReference type="GO" id="GO:0015937">
    <property type="term" value="P:coenzyme A biosynthetic process"/>
    <property type="evidence" value="ECO:0007669"/>
    <property type="project" value="UniProtKB-UniRule"/>
</dbReference>
<dbReference type="HAMAP" id="MF_01274">
    <property type="entry name" value="Pantothen_kinase_3"/>
    <property type="match status" value="1"/>
</dbReference>
<dbReference type="GO" id="GO:0005524">
    <property type="term" value="F:ATP binding"/>
    <property type="evidence" value="ECO:0007669"/>
    <property type="project" value="UniProtKB-UniRule"/>
</dbReference>
<dbReference type="UniPathway" id="UPA00241">
    <property type="reaction ID" value="UER00352"/>
</dbReference>
<keyword evidence="18" id="KW-1185">Reference proteome</keyword>
<comment type="subunit">
    <text evidence="5 16">Homodimer.</text>
</comment>
<keyword evidence="8 16" id="KW-0808">Transferase</keyword>
<dbReference type="CDD" id="cd24015">
    <property type="entry name" value="ASKHA_NBD_PanK-III"/>
    <property type="match status" value="1"/>
</dbReference>
<dbReference type="PATRIC" id="fig|626937.4.peg.2658"/>
<comment type="catalytic activity">
    <reaction evidence="1 16">
        <text>(R)-pantothenate + ATP = (R)-4'-phosphopantothenate + ADP + H(+)</text>
        <dbReference type="Rhea" id="RHEA:16373"/>
        <dbReference type="ChEBI" id="CHEBI:10986"/>
        <dbReference type="ChEBI" id="CHEBI:15378"/>
        <dbReference type="ChEBI" id="CHEBI:29032"/>
        <dbReference type="ChEBI" id="CHEBI:30616"/>
        <dbReference type="ChEBI" id="CHEBI:456216"/>
        <dbReference type="EC" id="2.7.1.33"/>
    </reaction>
</comment>
<dbReference type="EC" id="2.7.1.33" evidence="6 16"/>
<dbReference type="PANTHER" id="PTHR34265:SF1">
    <property type="entry name" value="TYPE III PANTOTHENATE KINASE"/>
    <property type="match status" value="1"/>
</dbReference>
<reference evidence="17 18" key="1">
    <citation type="submission" date="2016-02" db="EMBL/GenBank/DDBJ databases">
        <authorList>
            <person name="Wen L."/>
            <person name="He K."/>
            <person name="Yang H."/>
        </authorList>
    </citation>
    <scope>NUCLEOTIDE SEQUENCE [LARGE SCALE GENOMIC DNA]</scope>
    <source>
        <strain evidence="17 18">DSM 22607</strain>
    </source>
</reference>
<evidence type="ECO:0000256" key="7">
    <source>
        <dbReference type="ARBA" id="ARBA00022490"/>
    </source>
</evidence>
<evidence type="ECO:0000256" key="11">
    <source>
        <dbReference type="ARBA" id="ARBA00022840"/>
    </source>
</evidence>
<comment type="subcellular location">
    <subcellularLocation>
        <location evidence="3 16">Cytoplasm</location>
    </subcellularLocation>
</comment>
<keyword evidence="10 16" id="KW-0418">Kinase</keyword>
<comment type="function">
    <text evidence="16">Catalyzes the phosphorylation of pantothenate (Pan), the first step in CoA biosynthesis.</text>
</comment>
<dbReference type="EMBL" id="LSZW01000064">
    <property type="protein sequence ID" value="KXK64618.1"/>
    <property type="molecule type" value="Genomic_DNA"/>
</dbReference>
<evidence type="ECO:0000313" key="18">
    <source>
        <dbReference type="Proteomes" id="UP000070366"/>
    </source>
</evidence>
<keyword evidence="9 16" id="KW-0547">Nucleotide-binding</keyword>
<dbReference type="PANTHER" id="PTHR34265">
    <property type="entry name" value="TYPE III PANTOTHENATE KINASE"/>
    <property type="match status" value="1"/>
</dbReference>
<keyword evidence="7 16" id="KW-0963">Cytoplasm</keyword>